<dbReference type="Proteomes" id="UP000198775">
    <property type="component" value="Unassembled WGS sequence"/>
</dbReference>
<evidence type="ECO:0000313" key="2">
    <source>
        <dbReference type="Proteomes" id="UP000198775"/>
    </source>
</evidence>
<organism evidence="1 2">
    <name type="scientific">Halorientalis persicus</name>
    <dbReference type="NCBI Taxonomy" id="1367881"/>
    <lineage>
        <taxon>Archaea</taxon>
        <taxon>Methanobacteriati</taxon>
        <taxon>Methanobacteriota</taxon>
        <taxon>Stenosarchaea group</taxon>
        <taxon>Halobacteria</taxon>
        <taxon>Halobacteriales</taxon>
        <taxon>Haloarculaceae</taxon>
        <taxon>Halorientalis</taxon>
    </lineage>
</organism>
<accession>A0A1H8UAA1</accession>
<dbReference type="EMBL" id="FOCX01000026">
    <property type="protein sequence ID" value="SEO99967.1"/>
    <property type="molecule type" value="Genomic_DNA"/>
</dbReference>
<proteinExistence type="predicted"/>
<reference evidence="2" key="1">
    <citation type="submission" date="2016-10" db="EMBL/GenBank/DDBJ databases">
        <authorList>
            <person name="Varghese N."/>
            <person name="Submissions S."/>
        </authorList>
    </citation>
    <scope>NUCLEOTIDE SEQUENCE [LARGE SCALE GENOMIC DNA]</scope>
    <source>
        <strain evidence="2">IBRC-M 10043</strain>
    </source>
</reference>
<dbReference type="RefSeq" id="WP_092663370.1">
    <property type="nucleotide sequence ID" value="NZ_FOCX01000026.1"/>
</dbReference>
<name>A0A1H8UAA1_9EURY</name>
<dbReference type="AlphaFoldDB" id="A0A1H8UAA1"/>
<protein>
    <submittedName>
        <fullName evidence="1">Uncharacterized protein</fullName>
    </submittedName>
</protein>
<keyword evidence="2" id="KW-1185">Reference proteome</keyword>
<sequence length="75" mass="8312">MTDSDQATGLAQIAITNLELPADEADHVHLADELEAEISLLLEDYNEHVSRYSEIENPVTEDTTVSVDIREGNDE</sequence>
<gene>
    <name evidence="1" type="ORF">SAMN05216388_102642</name>
</gene>
<evidence type="ECO:0000313" key="1">
    <source>
        <dbReference type="EMBL" id="SEO99967.1"/>
    </source>
</evidence>